<evidence type="ECO:0000256" key="16">
    <source>
        <dbReference type="RuleBase" id="RU364099"/>
    </source>
</evidence>
<keyword evidence="13 16" id="KW-0460">Magnesium</keyword>
<dbReference type="SUPFAM" id="SSF53271">
    <property type="entry name" value="PRTase-like"/>
    <property type="match status" value="1"/>
</dbReference>
<dbReference type="InterPro" id="IPR005904">
    <property type="entry name" value="Hxn_phspho_trans"/>
</dbReference>
<dbReference type="NCBIfam" id="TIGR01203">
    <property type="entry name" value="HGPRTase"/>
    <property type="match status" value="1"/>
</dbReference>
<comment type="subcellular location">
    <subcellularLocation>
        <location evidence="3 16">Cytoplasm</location>
    </subcellularLocation>
</comment>
<dbReference type="PANTHER" id="PTHR43340">
    <property type="entry name" value="HYPOXANTHINE-GUANINE PHOSPHORIBOSYLTRANSFERASE"/>
    <property type="match status" value="1"/>
</dbReference>
<dbReference type="InterPro" id="IPR050408">
    <property type="entry name" value="HGPRT"/>
</dbReference>
<dbReference type="GO" id="GO:0006166">
    <property type="term" value="P:purine ribonucleoside salvage"/>
    <property type="evidence" value="ECO:0007669"/>
    <property type="project" value="UniProtKB-KW"/>
</dbReference>
<keyword evidence="9 16" id="KW-0808">Transferase</keyword>
<evidence type="ECO:0000256" key="13">
    <source>
        <dbReference type="ARBA" id="ARBA00022842"/>
    </source>
</evidence>
<keyword evidence="8 16" id="KW-0328">Glycosyltransferase</keyword>
<dbReference type="GO" id="GO:0000166">
    <property type="term" value="F:nucleotide binding"/>
    <property type="evidence" value="ECO:0007669"/>
    <property type="project" value="UniProtKB-KW"/>
</dbReference>
<dbReference type="FunFam" id="3.40.50.2020:FF:000006">
    <property type="entry name" value="Hypoxanthine phosphoribosyltransferase"/>
    <property type="match status" value="1"/>
</dbReference>
<dbReference type="InterPro" id="IPR000836">
    <property type="entry name" value="PRTase_dom"/>
</dbReference>
<comment type="function">
    <text evidence="2">Purine salvage pathway enzyme that catalyzes the transfer of the ribosyl-5-phosphate group from 5-phospho-alpha-D-ribose 1-diphosphate (PRPP) to the N9 position of the 6-oxopurines hypoxanthine and guanine to form the corresponding ribonucleotides IMP (inosine 5'-monophosphate) and GMP (guanosine 5'-monophosphate), with the release of PPi.</text>
</comment>
<dbReference type="GO" id="GO:0005829">
    <property type="term" value="C:cytosol"/>
    <property type="evidence" value="ECO:0007669"/>
    <property type="project" value="TreeGrafter"/>
</dbReference>
<comment type="cofactor">
    <cofactor evidence="1 16">
        <name>Mg(2+)</name>
        <dbReference type="ChEBI" id="CHEBI:18420"/>
    </cofactor>
</comment>
<keyword evidence="12 16" id="KW-0547">Nucleotide-binding</keyword>
<sequence length="178" mass="20196">MEKEPVGKILFTEKQIRERARELGRQITEDLKGEDELIVICTLKGAVMWMTDLVKEIGMDTKLEFVIAGSYGSGTTSSGVVTIKLDVESNLYKKNVLVIEDIVDTGNTLSFLMGKLKERNPKWLKVCTMLDKPSRRTTGFKADYVGFEVEDLFVVGYGLDYDQKYRGLPYVSYLQSEE</sequence>
<evidence type="ECO:0000256" key="9">
    <source>
        <dbReference type="ARBA" id="ARBA00022679"/>
    </source>
</evidence>
<dbReference type="Pfam" id="PF00156">
    <property type="entry name" value="Pribosyltran"/>
    <property type="match status" value="1"/>
</dbReference>
<dbReference type="GO" id="GO:0046100">
    <property type="term" value="P:hypoxanthine metabolic process"/>
    <property type="evidence" value="ECO:0007669"/>
    <property type="project" value="TreeGrafter"/>
</dbReference>
<dbReference type="UniPathway" id="UPA00591">
    <property type="reaction ID" value="UER00648"/>
</dbReference>
<evidence type="ECO:0000256" key="8">
    <source>
        <dbReference type="ARBA" id="ARBA00022676"/>
    </source>
</evidence>
<comment type="pathway">
    <text evidence="5">Purine metabolism; GMP biosynthesis via salvage pathway; GMP from guanine: step 1/1.</text>
</comment>
<dbReference type="GO" id="GO:0004422">
    <property type="term" value="F:hypoxanthine phosphoribosyltransferase activity"/>
    <property type="evidence" value="ECO:0007669"/>
    <property type="project" value="InterPro"/>
</dbReference>
<dbReference type="Gene3D" id="3.40.50.2020">
    <property type="match status" value="1"/>
</dbReference>
<evidence type="ECO:0000256" key="1">
    <source>
        <dbReference type="ARBA" id="ARBA00001946"/>
    </source>
</evidence>
<evidence type="ECO:0000256" key="6">
    <source>
        <dbReference type="ARBA" id="ARBA00008391"/>
    </source>
</evidence>
<dbReference type="PANTHER" id="PTHR43340:SF1">
    <property type="entry name" value="HYPOXANTHINE PHOSPHORIBOSYLTRANSFERASE"/>
    <property type="match status" value="1"/>
</dbReference>
<protein>
    <recommendedName>
        <fullName evidence="16">Hypoxanthine phosphoribosyltransferase</fullName>
        <ecNumber evidence="16">2.4.2.8</ecNumber>
    </recommendedName>
</protein>
<name>A0A6A8M9H9_9FIRM</name>
<evidence type="ECO:0000259" key="17">
    <source>
        <dbReference type="Pfam" id="PF00156"/>
    </source>
</evidence>
<keyword evidence="7 16" id="KW-0963">Cytoplasm</keyword>
<evidence type="ECO:0000256" key="5">
    <source>
        <dbReference type="ARBA" id="ARBA00004676"/>
    </source>
</evidence>
<dbReference type="GO" id="GO:0052657">
    <property type="term" value="F:guanine phosphoribosyltransferase activity"/>
    <property type="evidence" value="ECO:0007669"/>
    <property type="project" value="UniProtKB-ARBA"/>
</dbReference>
<evidence type="ECO:0000256" key="10">
    <source>
        <dbReference type="ARBA" id="ARBA00022723"/>
    </source>
</evidence>
<evidence type="ECO:0000256" key="15">
    <source>
        <dbReference type="ARBA" id="ARBA00049402"/>
    </source>
</evidence>
<comment type="catalytic activity">
    <reaction evidence="15">
        <text>IMP + diphosphate = hypoxanthine + 5-phospho-alpha-D-ribose 1-diphosphate</text>
        <dbReference type="Rhea" id="RHEA:17973"/>
        <dbReference type="ChEBI" id="CHEBI:17368"/>
        <dbReference type="ChEBI" id="CHEBI:33019"/>
        <dbReference type="ChEBI" id="CHEBI:58017"/>
        <dbReference type="ChEBI" id="CHEBI:58053"/>
        <dbReference type="EC" id="2.4.2.8"/>
    </reaction>
    <physiologicalReaction direction="right-to-left" evidence="15">
        <dbReference type="Rhea" id="RHEA:17975"/>
    </physiologicalReaction>
</comment>
<comment type="catalytic activity">
    <reaction evidence="14">
        <text>GMP + diphosphate = guanine + 5-phospho-alpha-D-ribose 1-diphosphate</text>
        <dbReference type="Rhea" id="RHEA:25424"/>
        <dbReference type="ChEBI" id="CHEBI:16235"/>
        <dbReference type="ChEBI" id="CHEBI:33019"/>
        <dbReference type="ChEBI" id="CHEBI:58017"/>
        <dbReference type="ChEBI" id="CHEBI:58115"/>
        <dbReference type="EC" id="2.4.2.8"/>
    </reaction>
    <physiologicalReaction direction="right-to-left" evidence="14">
        <dbReference type="Rhea" id="RHEA:25426"/>
    </physiologicalReaction>
</comment>
<evidence type="ECO:0000256" key="11">
    <source>
        <dbReference type="ARBA" id="ARBA00022726"/>
    </source>
</evidence>
<evidence type="ECO:0000256" key="2">
    <source>
        <dbReference type="ARBA" id="ARBA00002049"/>
    </source>
</evidence>
<comment type="pathway">
    <text evidence="4 16">Purine metabolism; IMP biosynthesis via salvage pathway; IMP from hypoxanthine: step 1/1.</text>
</comment>
<dbReference type="InterPro" id="IPR029057">
    <property type="entry name" value="PRTase-like"/>
</dbReference>
<dbReference type="GO" id="GO:0032263">
    <property type="term" value="P:GMP salvage"/>
    <property type="evidence" value="ECO:0007669"/>
    <property type="project" value="TreeGrafter"/>
</dbReference>
<dbReference type="AlphaFoldDB" id="A0A6A8M9H9"/>
<dbReference type="EC" id="2.4.2.8" evidence="16"/>
<evidence type="ECO:0000256" key="4">
    <source>
        <dbReference type="ARBA" id="ARBA00004669"/>
    </source>
</evidence>
<evidence type="ECO:0000256" key="12">
    <source>
        <dbReference type="ARBA" id="ARBA00022741"/>
    </source>
</evidence>
<accession>A0A6A8M9H9</accession>
<organism evidence="18">
    <name type="scientific">Baileyella intestinalis</name>
    <dbReference type="NCBI Taxonomy" id="2606709"/>
    <lineage>
        <taxon>Bacteria</taxon>
        <taxon>Bacillati</taxon>
        <taxon>Bacillota</taxon>
        <taxon>Clostridia</taxon>
        <taxon>Peptostreptococcales</taxon>
        <taxon>Anaerovoracaceae</taxon>
        <taxon>Baileyella</taxon>
    </lineage>
</organism>
<proteinExistence type="inferred from homology"/>
<keyword evidence="11 16" id="KW-0660">Purine salvage</keyword>
<keyword evidence="10 16" id="KW-0479">Metal-binding</keyword>
<dbReference type="EMBL" id="VUNB01000005">
    <property type="protein sequence ID" value="MST69390.1"/>
    <property type="molecule type" value="Genomic_DNA"/>
</dbReference>
<dbReference type="GO" id="GO:0006178">
    <property type="term" value="P:guanine salvage"/>
    <property type="evidence" value="ECO:0007669"/>
    <property type="project" value="TreeGrafter"/>
</dbReference>
<evidence type="ECO:0000256" key="7">
    <source>
        <dbReference type="ARBA" id="ARBA00022490"/>
    </source>
</evidence>
<dbReference type="CDD" id="cd06223">
    <property type="entry name" value="PRTases_typeI"/>
    <property type="match status" value="1"/>
</dbReference>
<evidence type="ECO:0000313" key="18">
    <source>
        <dbReference type="EMBL" id="MST69390.1"/>
    </source>
</evidence>
<comment type="caution">
    <text evidence="18">The sequence shown here is derived from an EMBL/GenBank/DDBJ whole genome shotgun (WGS) entry which is preliminary data.</text>
</comment>
<evidence type="ECO:0000256" key="14">
    <source>
        <dbReference type="ARBA" id="ARBA00048811"/>
    </source>
</evidence>
<dbReference type="GO" id="GO:0032264">
    <property type="term" value="P:IMP salvage"/>
    <property type="evidence" value="ECO:0007669"/>
    <property type="project" value="UniProtKB-UniPathway"/>
</dbReference>
<feature type="domain" description="Phosphoribosyltransferase" evidence="17">
    <location>
        <begin position="14"/>
        <end position="161"/>
    </location>
</feature>
<comment type="similarity">
    <text evidence="6 16">Belongs to the purine/pyrimidine phosphoribosyltransferase family.</text>
</comment>
<evidence type="ECO:0000256" key="3">
    <source>
        <dbReference type="ARBA" id="ARBA00004496"/>
    </source>
</evidence>
<dbReference type="GO" id="GO:0000287">
    <property type="term" value="F:magnesium ion binding"/>
    <property type="evidence" value="ECO:0007669"/>
    <property type="project" value="TreeGrafter"/>
</dbReference>
<reference evidence="18" key="1">
    <citation type="submission" date="2019-09" db="EMBL/GenBank/DDBJ databases">
        <title>In-depth cultivation of the pig gut microbiome towards novel bacterial diversity and tailored functional studies.</title>
        <authorList>
            <person name="Wylensek D."/>
            <person name="Hitch T.C.A."/>
            <person name="Clavel T."/>
        </authorList>
    </citation>
    <scope>NUCLEOTIDE SEQUENCE</scope>
    <source>
        <strain evidence="18">RF-744-FAT-WT-3</strain>
    </source>
</reference>
<gene>
    <name evidence="18" type="primary">hpt</name>
    <name evidence="18" type="ORF">FYJ66_07280</name>
</gene>